<comment type="similarity">
    <text evidence="2">Belongs to the UPP synthase family.</text>
</comment>
<keyword evidence="2" id="KW-0460">Magnesium</keyword>
<keyword evidence="1 2" id="KW-0808">Transferase</keyword>
<evidence type="ECO:0000256" key="1">
    <source>
        <dbReference type="ARBA" id="ARBA00022679"/>
    </source>
</evidence>
<feature type="binding site" evidence="2">
    <location>
        <position position="48"/>
    </location>
    <ligand>
        <name>substrate</name>
    </ligand>
</feature>
<protein>
    <recommendedName>
        <fullName evidence="2">Isoprenyl transferase</fullName>
        <ecNumber evidence="2">2.5.1.-</ecNumber>
    </recommendedName>
</protein>
<dbReference type="Gene3D" id="3.40.1180.10">
    <property type="entry name" value="Decaprenyl diphosphate synthase-like"/>
    <property type="match status" value="1"/>
</dbReference>
<evidence type="ECO:0000256" key="2">
    <source>
        <dbReference type="HAMAP-Rule" id="MF_01139"/>
    </source>
</evidence>
<dbReference type="HAMAP" id="MF_01139">
    <property type="entry name" value="ISPT"/>
    <property type="match status" value="1"/>
</dbReference>
<feature type="binding site" evidence="2">
    <location>
        <begin position="76"/>
        <end position="78"/>
    </location>
    <ligand>
        <name>substrate</name>
    </ligand>
</feature>
<keyword evidence="2" id="KW-0479">Metal-binding</keyword>
<feature type="binding site" evidence="2">
    <location>
        <position position="199"/>
    </location>
    <ligand>
        <name>substrate</name>
    </ligand>
</feature>
<dbReference type="GO" id="GO:0005829">
    <property type="term" value="C:cytosol"/>
    <property type="evidence" value="ECO:0007669"/>
    <property type="project" value="TreeGrafter"/>
</dbReference>
<dbReference type="PANTHER" id="PTHR10291:SF0">
    <property type="entry name" value="DEHYDRODOLICHYL DIPHOSPHATE SYNTHASE 2"/>
    <property type="match status" value="1"/>
</dbReference>
<comment type="cofactor">
    <cofactor evidence="2">
        <name>Mg(2+)</name>
        <dbReference type="ChEBI" id="CHEBI:18420"/>
    </cofactor>
    <text evidence="2">Binds 2 magnesium ions per subunit.</text>
</comment>
<dbReference type="FunFam" id="3.40.1180.10:FF:000001">
    <property type="entry name" value="(2E,6E)-farnesyl-diphosphate-specific ditrans,polycis-undecaprenyl-diphosphate synthase"/>
    <property type="match status" value="1"/>
</dbReference>
<feature type="binding site" evidence="2">
    <location>
        <position position="218"/>
    </location>
    <ligand>
        <name>Mg(2+)</name>
        <dbReference type="ChEBI" id="CHEBI:18420"/>
    </ligand>
</feature>
<feature type="binding site" evidence="2">
    <location>
        <position position="80"/>
    </location>
    <ligand>
        <name>substrate</name>
    </ligand>
</feature>
<feature type="binding site" evidence="2">
    <location>
        <begin position="32"/>
        <end position="35"/>
    </location>
    <ligand>
        <name>substrate</name>
    </ligand>
</feature>
<dbReference type="GO" id="GO:0000287">
    <property type="term" value="F:magnesium ion binding"/>
    <property type="evidence" value="ECO:0007669"/>
    <property type="project" value="UniProtKB-UniRule"/>
</dbReference>
<dbReference type="PROSITE" id="PS01066">
    <property type="entry name" value="UPP_SYNTHASE"/>
    <property type="match status" value="1"/>
</dbReference>
<organism evidence="3 4">
    <name type="scientific">Candidatus Desantisbacteria bacterium CG2_30_40_21</name>
    <dbReference type="NCBI Taxonomy" id="1817895"/>
    <lineage>
        <taxon>Bacteria</taxon>
        <taxon>Candidatus Desantisiibacteriota</taxon>
    </lineage>
</organism>
<dbReference type="NCBIfam" id="TIGR00055">
    <property type="entry name" value="uppS"/>
    <property type="match status" value="1"/>
</dbReference>
<dbReference type="Pfam" id="PF01255">
    <property type="entry name" value="Prenyltransf"/>
    <property type="match status" value="1"/>
</dbReference>
<feature type="binding site" evidence="2">
    <location>
        <position position="44"/>
    </location>
    <ligand>
        <name>substrate</name>
    </ligand>
</feature>
<name>A0A1J5DPN4_9BACT</name>
<dbReference type="AlphaFoldDB" id="A0A1J5DPN4"/>
<feature type="binding site" evidence="2">
    <location>
        <position position="82"/>
    </location>
    <ligand>
        <name>substrate</name>
    </ligand>
</feature>
<dbReference type="STRING" id="1817895.AUJ95_07070"/>
<evidence type="ECO:0000313" key="3">
    <source>
        <dbReference type="EMBL" id="OIP38177.1"/>
    </source>
</evidence>
<comment type="function">
    <text evidence="2">Catalyzes the condensation of isopentenyl diphosphate (IPP) with allylic pyrophosphates generating different type of terpenoids.</text>
</comment>
<comment type="subunit">
    <text evidence="2">Homodimer.</text>
</comment>
<feature type="binding site" evidence="2">
    <location>
        <position position="36"/>
    </location>
    <ligand>
        <name>substrate</name>
    </ligand>
</feature>
<dbReference type="NCBIfam" id="NF011405">
    <property type="entry name" value="PRK14830.1"/>
    <property type="match status" value="1"/>
</dbReference>
<feature type="binding site" evidence="2">
    <location>
        <position position="31"/>
    </location>
    <ligand>
        <name>Mg(2+)</name>
        <dbReference type="ChEBI" id="CHEBI:18420"/>
    </ligand>
</feature>
<dbReference type="GO" id="GO:0016094">
    <property type="term" value="P:polyprenol biosynthetic process"/>
    <property type="evidence" value="ECO:0007669"/>
    <property type="project" value="TreeGrafter"/>
</dbReference>
<gene>
    <name evidence="3" type="ORF">AUJ95_07070</name>
</gene>
<dbReference type="CDD" id="cd00475">
    <property type="entry name" value="Cis_IPPS"/>
    <property type="match status" value="1"/>
</dbReference>
<feature type="binding site" evidence="2">
    <location>
        <begin position="205"/>
        <end position="207"/>
    </location>
    <ligand>
        <name>substrate</name>
    </ligand>
</feature>
<evidence type="ECO:0000313" key="4">
    <source>
        <dbReference type="Proteomes" id="UP000183085"/>
    </source>
</evidence>
<dbReference type="Proteomes" id="UP000183085">
    <property type="component" value="Unassembled WGS sequence"/>
</dbReference>
<dbReference type="SUPFAM" id="SSF64005">
    <property type="entry name" value="Undecaprenyl diphosphate synthase"/>
    <property type="match status" value="1"/>
</dbReference>
<comment type="caution">
    <text evidence="3">The sequence shown here is derived from an EMBL/GenBank/DDBJ whole genome shotgun (WGS) entry which is preliminary data.</text>
</comment>
<feature type="active site" evidence="2">
    <location>
        <position position="31"/>
    </location>
</feature>
<dbReference type="EMBL" id="MNYI01000185">
    <property type="protein sequence ID" value="OIP38177.1"/>
    <property type="molecule type" value="Genomic_DNA"/>
</dbReference>
<dbReference type="GO" id="GO:0030145">
    <property type="term" value="F:manganese ion binding"/>
    <property type="evidence" value="ECO:0007669"/>
    <property type="project" value="TreeGrafter"/>
</dbReference>
<dbReference type="InterPro" id="IPR036424">
    <property type="entry name" value="UPP_synth-like_sf"/>
</dbReference>
<dbReference type="GO" id="GO:0008834">
    <property type="term" value="F:ditrans,polycis-undecaprenyl-diphosphate synthase [(2E,6E)-farnesyl-diphosphate specific] activity"/>
    <property type="evidence" value="ECO:0007669"/>
    <property type="project" value="TreeGrafter"/>
</dbReference>
<proteinExistence type="inferred from homology"/>
<dbReference type="EC" id="2.5.1.-" evidence="2"/>
<accession>A0A1J5DPN4</accession>
<dbReference type="InterPro" id="IPR001441">
    <property type="entry name" value="UPP_synth-like"/>
</dbReference>
<sequence>MKTNNVDPSAGAWIETIDKSRLPEHVAIIMDGNGRWAQSQGLPRIIGHQAGIKSVKKITRAANDIGIKALTLYAFSTENWSRPETEITGLMTLLCKFLKIEVESLNKQNVQLRVMGRIHQLPELVQKELALSIEKTAMNSGLILNIALNYSGRADIIDAVSRLAVDIHAGKIQANEINEAVFQGYLSTSDLPEVDLLIRTSGEMRISNFLLWEIAYTEIWLTPVYWPAFNREHFYQALIDYQKRKRRFGGTVAL</sequence>
<reference evidence="3 4" key="1">
    <citation type="journal article" date="2016" name="Environ. Microbiol.">
        <title>Genomic resolution of a cold subsurface aquifer community provides metabolic insights for novel microbes adapted to high CO concentrations.</title>
        <authorList>
            <person name="Probst A.J."/>
            <person name="Castelle C.J."/>
            <person name="Singh A."/>
            <person name="Brown C.T."/>
            <person name="Anantharaman K."/>
            <person name="Sharon I."/>
            <person name="Hug L.A."/>
            <person name="Burstein D."/>
            <person name="Emerson J.B."/>
            <person name="Thomas B.C."/>
            <person name="Banfield J.F."/>
        </authorList>
    </citation>
    <scope>NUCLEOTIDE SEQUENCE [LARGE SCALE GENOMIC DNA]</scope>
    <source>
        <strain evidence="3">CG2_30_40_21</strain>
    </source>
</reference>
<dbReference type="InterPro" id="IPR018520">
    <property type="entry name" value="UPP_synth-like_CS"/>
</dbReference>
<dbReference type="PANTHER" id="PTHR10291">
    <property type="entry name" value="DEHYDRODOLICHYL DIPHOSPHATE SYNTHASE FAMILY MEMBER"/>
    <property type="match status" value="1"/>
</dbReference>
<feature type="active site" description="Proton acceptor" evidence="2">
    <location>
        <position position="79"/>
    </location>
</feature>